<dbReference type="EMBL" id="JBHSAT010000021">
    <property type="protein sequence ID" value="MFC3877879.1"/>
    <property type="molecule type" value="Genomic_DNA"/>
</dbReference>
<proteinExistence type="predicted"/>
<dbReference type="Pfam" id="PF14014">
    <property type="entry name" value="DUF4230"/>
    <property type="match status" value="1"/>
</dbReference>
<evidence type="ECO:0000313" key="1">
    <source>
        <dbReference type="EMBL" id="MFC3877879.1"/>
    </source>
</evidence>
<keyword evidence="2" id="KW-1185">Reference proteome</keyword>
<comment type="caution">
    <text evidence="1">The sequence shown here is derived from an EMBL/GenBank/DDBJ whole genome shotgun (WGS) entry which is preliminary data.</text>
</comment>
<sequence>MKRTILGFVVGVLIMLTFKYCGGNDDDAIVLNSSGLIQEQLKNISKLVVTEGQYSEVFNYKNSKEIFGDFLRADKKALVIVNSKATISYDLNQVEYEVDEATKTVRLTKLPKPEINVAPDFEYYDIQADFLNPFEAEDYNAIKNTVKASLLKKVENSSLVSNAENRLISELGKFLIVTRSLGWTLTYKKETISTSQDLERLLL</sequence>
<evidence type="ECO:0000313" key="2">
    <source>
        <dbReference type="Proteomes" id="UP001595812"/>
    </source>
</evidence>
<dbReference type="Proteomes" id="UP001595812">
    <property type="component" value="Unassembled WGS sequence"/>
</dbReference>
<dbReference type="InterPro" id="IPR025324">
    <property type="entry name" value="DUF4230"/>
</dbReference>
<protein>
    <submittedName>
        <fullName evidence="1">DUF4230 domain-containing protein</fullName>
    </submittedName>
</protein>
<reference evidence="2" key="1">
    <citation type="journal article" date="2019" name="Int. J. Syst. Evol. Microbiol.">
        <title>The Global Catalogue of Microorganisms (GCM) 10K type strain sequencing project: providing services to taxonomists for standard genome sequencing and annotation.</title>
        <authorList>
            <consortium name="The Broad Institute Genomics Platform"/>
            <consortium name="The Broad Institute Genome Sequencing Center for Infectious Disease"/>
            <person name="Wu L."/>
            <person name="Ma J."/>
        </authorList>
    </citation>
    <scope>NUCLEOTIDE SEQUENCE [LARGE SCALE GENOMIC DNA]</scope>
    <source>
        <strain evidence="2">CECT 8979</strain>
    </source>
</reference>
<name>A0ABV8AJF7_9FLAO</name>
<accession>A0ABV8AJF7</accession>
<organism evidence="1 2">
    <name type="scientific">Winogradskyella maritima</name>
    <dbReference type="NCBI Taxonomy" id="1517766"/>
    <lineage>
        <taxon>Bacteria</taxon>
        <taxon>Pseudomonadati</taxon>
        <taxon>Bacteroidota</taxon>
        <taxon>Flavobacteriia</taxon>
        <taxon>Flavobacteriales</taxon>
        <taxon>Flavobacteriaceae</taxon>
        <taxon>Winogradskyella</taxon>
    </lineage>
</organism>
<gene>
    <name evidence="1" type="ORF">ACFOSX_11640</name>
</gene>
<dbReference type="RefSeq" id="WP_386101146.1">
    <property type="nucleotide sequence ID" value="NZ_JBHSAT010000021.1"/>
</dbReference>